<evidence type="ECO:0000313" key="4">
    <source>
        <dbReference type="Proteomes" id="UP000642829"/>
    </source>
</evidence>
<dbReference type="RefSeq" id="WP_189512358.1">
    <property type="nucleotide sequence ID" value="NZ_BMXG01000004.1"/>
</dbReference>
<dbReference type="Gene3D" id="3.10.180.10">
    <property type="entry name" value="2,3-Dihydroxybiphenyl 1,2-Dioxygenase, domain 1"/>
    <property type="match status" value="1"/>
</dbReference>
<keyword evidence="1" id="KW-0479">Metal-binding</keyword>
<dbReference type="SUPFAM" id="SSF54593">
    <property type="entry name" value="Glyoxalase/Bleomycin resistance protein/Dihydroxybiphenyl dioxygenase"/>
    <property type="match status" value="1"/>
</dbReference>
<accession>A0A8J3GCQ0</accession>
<name>A0A8J3GCQ0_9BACT</name>
<feature type="domain" description="VOC" evidence="2">
    <location>
        <begin position="10"/>
        <end position="128"/>
    </location>
</feature>
<sequence length="145" mass="16084">MNTSPLGVQRLAHACIHVAEIDRSLTFYCNTLGFAKKFDFIDKAGKIFGAYVELAPDTFLEIFENPDSAKGQCPVNHFCLEVADIDVAVDFLKAQGVELFVDKKMGADQSWQAWFGDPDGVRIELHCYTADSSQRTGAACKATWR</sequence>
<evidence type="ECO:0000313" key="3">
    <source>
        <dbReference type="EMBL" id="GHB95673.1"/>
    </source>
</evidence>
<dbReference type="GO" id="GO:0046872">
    <property type="term" value="F:metal ion binding"/>
    <property type="evidence" value="ECO:0007669"/>
    <property type="project" value="UniProtKB-KW"/>
</dbReference>
<protein>
    <recommendedName>
        <fullName evidence="2">VOC domain-containing protein</fullName>
    </recommendedName>
</protein>
<dbReference type="AlphaFoldDB" id="A0A8J3GCQ0"/>
<keyword evidence="4" id="KW-1185">Reference proteome</keyword>
<dbReference type="Proteomes" id="UP000642829">
    <property type="component" value="Unassembled WGS sequence"/>
</dbReference>
<dbReference type="GO" id="GO:0046491">
    <property type="term" value="P:L-methylmalonyl-CoA metabolic process"/>
    <property type="evidence" value="ECO:0007669"/>
    <property type="project" value="TreeGrafter"/>
</dbReference>
<gene>
    <name evidence="3" type="ORF">GCM10007047_09380</name>
</gene>
<evidence type="ECO:0000256" key="1">
    <source>
        <dbReference type="ARBA" id="ARBA00022723"/>
    </source>
</evidence>
<dbReference type="Pfam" id="PF00903">
    <property type="entry name" value="Glyoxalase"/>
    <property type="match status" value="1"/>
</dbReference>
<dbReference type="PANTHER" id="PTHR43048">
    <property type="entry name" value="METHYLMALONYL-COA EPIMERASE"/>
    <property type="match status" value="1"/>
</dbReference>
<dbReference type="InterPro" id="IPR051785">
    <property type="entry name" value="MMCE/EMCE_epimerase"/>
</dbReference>
<evidence type="ECO:0000259" key="2">
    <source>
        <dbReference type="PROSITE" id="PS51819"/>
    </source>
</evidence>
<dbReference type="PROSITE" id="PS51819">
    <property type="entry name" value="VOC"/>
    <property type="match status" value="1"/>
</dbReference>
<reference evidence="3" key="1">
    <citation type="journal article" date="2014" name="Int. J. Syst. Evol. Microbiol.">
        <title>Complete genome sequence of Corynebacterium casei LMG S-19264T (=DSM 44701T), isolated from a smear-ripened cheese.</title>
        <authorList>
            <consortium name="US DOE Joint Genome Institute (JGI-PGF)"/>
            <person name="Walter F."/>
            <person name="Albersmeier A."/>
            <person name="Kalinowski J."/>
            <person name="Ruckert C."/>
        </authorList>
    </citation>
    <scope>NUCLEOTIDE SEQUENCE</scope>
    <source>
        <strain evidence="3">KCTC 12870</strain>
    </source>
</reference>
<organism evidence="3 4">
    <name type="scientific">Cerasicoccus arenae</name>
    <dbReference type="NCBI Taxonomy" id="424488"/>
    <lineage>
        <taxon>Bacteria</taxon>
        <taxon>Pseudomonadati</taxon>
        <taxon>Verrucomicrobiota</taxon>
        <taxon>Opitutia</taxon>
        <taxon>Puniceicoccales</taxon>
        <taxon>Cerasicoccaceae</taxon>
        <taxon>Cerasicoccus</taxon>
    </lineage>
</organism>
<dbReference type="InterPro" id="IPR029068">
    <property type="entry name" value="Glyas_Bleomycin-R_OHBP_Dase"/>
</dbReference>
<dbReference type="PANTHER" id="PTHR43048:SF3">
    <property type="entry name" value="METHYLMALONYL-COA EPIMERASE, MITOCHONDRIAL"/>
    <property type="match status" value="1"/>
</dbReference>
<dbReference type="CDD" id="cd06587">
    <property type="entry name" value="VOC"/>
    <property type="match status" value="1"/>
</dbReference>
<dbReference type="InterPro" id="IPR004360">
    <property type="entry name" value="Glyas_Fos-R_dOase_dom"/>
</dbReference>
<comment type="caution">
    <text evidence="3">The sequence shown here is derived from an EMBL/GenBank/DDBJ whole genome shotgun (WGS) entry which is preliminary data.</text>
</comment>
<proteinExistence type="predicted"/>
<dbReference type="InterPro" id="IPR037523">
    <property type="entry name" value="VOC_core"/>
</dbReference>
<dbReference type="EMBL" id="BMXG01000004">
    <property type="protein sequence ID" value="GHB95673.1"/>
    <property type="molecule type" value="Genomic_DNA"/>
</dbReference>
<reference evidence="3" key="2">
    <citation type="submission" date="2020-09" db="EMBL/GenBank/DDBJ databases">
        <authorList>
            <person name="Sun Q."/>
            <person name="Kim S."/>
        </authorList>
    </citation>
    <scope>NUCLEOTIDE SEQUENCE</scope>
    <source>
        <strain evidence="3">KCTC 12870</strain>
    </source>
</reference>
<dbReference type="GO" id="GO:0004493">
    <property type="term" value="F:methylmalonyl-CoA epimerase activity"/>
    <property type="evidence" value="ECO:0007669"/>
    <property type="project" value="TreeGrafter"/>
</dbReference>